<dbReference type="Pfam" id="PF00557">
    <property type="entry name" value="Peptidase_M24"/>
    <property type="match status" value="1"/>
</dbReference>
<proteinExistence type="predicted"/>
<dbReference type="InterPro" id="IPR000994">
    <property type="entry name" value="Pept_M24"/>
</dbReference>
<dbReference type="OrthoDB" id="9806388at2"/>
<sequence length="400" mass="43718">MFDLPAIQDALRQTGLDGWLLYDFRGSNLPARRVLDLAGKPVTSRRFFYAIPSEGPPRKLVHKIEPGALDHLPGEKTVYLRWQELEEGVRALIGGAKRVAMEYAPNLANPYIARVDAGVVEFVRSLGVEVESSGDLIQRFEASWTDEQWAMHQEATEHTTEAFTIAFGLIAERTSGGGSIRETEVQAVILDHFSRNGLTTSSPPIVGVGPHSGDPHYEPKAGADAEIRAGDFVLIDLWAKMDRPGAVYSDLTRVGFVGTEVPDRFESVFRVVARARDAAIARVREAFASGSPLRGFEVDDACRQVIEEAGYGHAFIHRTGHSIGEEVHGNGAHMDNLETHETRLVLPRTCFSIEPGIYLSEFGIRSEVDVFVDAGGQVHVTGGLQTRVLPILADPAASGR</sequence>
<dbReference type="InterPro" id="IPR050659">
    <property type="entry name" value="Peptidase_M24B"/>
</dbReference>
<dbReference type="EMBL" id="RYZH01000008">
    <property type="protein sequence ID" value="RUL88645.1"/>
    <property type="molecule type" value="Genomic_DNA"/>
</dbReference>
<dbReference type="PANTHER" id="PTHR46112">
    <property type="entry name" value="AMINOPEPTIDASE"/>
    <property type="match status" value="1"/>
</dbReference>
<evidence type="ECO:0000313" key="2">
    <source>
        <dbReference type="EMBL" id="RUL88645.1"/>
    </source>
</evidence>
<reference evidence="2 3" key="2">
    <citation type="submission" date="2019-01" db="EMBL/GenBank/DDBJ databases">
        <title>Tautonia sociabilis, a novel thermotolerant planctomycete of Isosphaeraceae family, isolated from a 4000 m deep subterranean habitat.</title>
        <authorList>
            <person name="Kovaleva O.L."/>
            <person name="Elcheninov A.G."/>
            <person name="Van Heerden E."/>
            <person name="Toshchakov S.V."/>
            <person name="Novikov A."/>
            <person name="Bonch-Osmolovskaya E.A."/>
            <person name="Kublanov I.V."/>
        </authorList>
    </citation>
    <scope>NUCLEOTIDE SEQUENCE [LARGE SCALE GENOMIC DNA]</scope>
    <source>
        <strain evidence="2 3">GM2012</strain>
    </source>
</reference>
<gene>
    <name evidence="2" type="ORF">TsocGM_05770</name>
</gene>
<dbReference type="RefSeq" id="WP_126724352.1">
    <property type="nucleotide sequence ID" value="NZ_RYZH01000008.1"/>
</dbReference>
<dbReference type="PANTHER" id="PTHR46112:SF3">
    <property type="entry name" value="AMINOPEPTIDASE YPDF"/>
    <property type="match status" value="1"/>
</dbReference>
<dbReference type="Proteomes" id="UP000280296">
    <property type="component" value="Unassembled WGS sequence"/>
</dbReference>
<organism evidence="2 3">
    <name type="scientific">Tautonia sociabilis</name>
    <dbReference type="NCBI Taxonomy" id="2080755"/>
    <lineage>
        <taxon>Bacteria</taxon>
        <taxon>Pseudomonadati</taxon>
        <taxon>Planctomycetota</taxon>
        <taxon>Planctomycetia</taxon>
        <taxon>Isosphaerales</taxon>
        <taxon>Isosphaeraceae</taxon>
        <taxon>Tautonia</taxon>
    </lineage>
</organism>
<protein>
    <submittedName>
        <fullName evidence="2">M24 family metallopeptidase</fullName>
    </submittedName>
</protein>
<feature type="domain" description="Peptidase M24" evidence="1">
    <location>
        <begin position="152"/>
        <end position="373"/>
    </location>
</feature>
<evidence type="ECO:0000259" key="1">
    <source>
        <dbReference type="Pfam" id="PF00557"/>
    </source>
</evidence>
<name>A0A432MNH0_9BACT</name>
<comment type="caution">
    <text evidence="2">The sequence shown here is derived from an EMBL/GenBank/DDBJ whole genome shotgun (WGS) entry which is preliminary data.</text>
</comment>
<dbReference type="Gene3D" id="3.90.230.10">
    <property type="entry name" value="Creatinase/methionine aminopeptidase superfamily"/>
    <property type="match status" value="1"/>
</dbReference>
<accession>A0A432MNH0</accession>
<keyword evidence="3" id="KW-1185">Reference proteome</keyword>
<dbReference type="SUPFAM" id="SSF55920">
    <property type="entry name" value="Creatinase/aminopeptidase"/>
    <property type="match status" value="1"/>
</dbReference>
<reference evidence="2 3" key="1">
    <citation type="submission" date="2018-12" db="EMBL/GenBank/DDBJ databases">
        <authorList>
            <person name="Toschakov S.V."/>
        </authorList>
    </citation>
    <scope>NUCLEOTIDE SEQUENCE [LARGE SCALE GENOMIC DNA]</scope>
    <source>
        <strain evidence="2 3">GM2012</strain>
    </source>
</reference>
<dbReference type="InterPro" id="IPR036005">
    <property type="entry name" value="Creatinase/aminopeptidase-like"/>
</dbReference>
<dbReference type="AlphaFoldDB" id="A0A432MNH0"/>
<evidence type="ECO:0000313" key="3">
    <source>
        <dbReference type="Proteomes" id="UP000280296"/>
    </source>
</evidence>